<sequence length="107" mass="12197">MKFAFLSEYQIRKAEREGQLENLKGAGKPLPRAGDGDFSENVGFRIMAEAGALPKEIELKQEEEAQLKILQATTDPALRKDEMKKLADIQLRRAIQEEARRKYYSQG</sequence>
<proteinExistence type="predicted"/>
<name>A0A0N7MBU5_9RHOB</name>
<feature type="domain" description="DnaJ homologue subfamily C member 28 conserved" evidence="1">
    <location>
        <begin position="8"/>
        <end position="68"/>
    </location>
</feature>
<dbReference type="OrthoDB" id="8448455at2"/>
<evidence type="ECO:0000313" key="2">
    <source>
        <dbReference type="EMBL" id="CUK26384.1"/>
    </source>
</evidence>
<dbReference type="STRING" id="1715691.TA5113_01021"/>
<dbReference type="Proteomes" id="UP000051184">
    <property type="component" value="Unassembled WGS sequence"/>
</dbReference>
<dbReference type="EMBL" id="CYUE01000020">
    <property type="protein sequence ID" value="CUK26384.1"/>
    <property type="molecule type" value="Genomic_DNA"/>
</dbReference>
<reference evidence="3" key="1">
    <citation type="submission" date="2015-09" db="EMBL/GenBank/DDBJ databases">
        <authorList>
            <person name="Rodrigo-Torres Lidia"/>
            <person name="Arahal R.David."/>
        </authorList>
    </citation>
    <scope>NUCLEOTIDE SEQUENCE [LARGE SCALE GENOMIC DNA]</scope>
    <source>
        <strain evidence="3">CECT 5114</strain>
    </source>
</reference>
<dbReference type="AlphaFoldDB" id="A0A0N7MBU5"/>
<dbReference type="RefSeq" id="WP_058315275.1">
    <property type="nucleotide sequence ID" value="NZ_CYTO01000009.1"/>
</dbReference>
<evidence type="ECO:0000313" key="3">
    <source>
        <dbReference type="Proteomes" id="UP000051184"/>
    </source>
</evidence>
<keyword evidence="3" id="KW-1185">Reference proteome</keyword>
<gene>
    <name evidence="2" type="ORF">TA5114_02194</name>
</gene>
<accession>A0A0N7MBU5</accession>
<protein>
    <recommendedName>
        <fullName evidence="1">DnaJ homologue subfamily C member 28 conserved domain-containing protein</fullName>
    </recommendedName>
</protein>
<dbReference type="Pfam" id="PF09350">
    <property type="entry name" value="DJC28_CD"/>
    <property type="match status" value="1"/>
</dbReference>
<dbReference type="InterPro" id="IPR018961">
    <property type="entry name" value="DnaJ_homolog_subfam-C_membr-28"/>
</dbReference>
<evidence type="ECO:0000259" key="1">
    <source>
        <dbReference type="Pfam" id="PF09350"/>
    </source>
</evidence>
<organism evidence="2 3">
    <name type="scientific">Cognatishimia activa</name>
    <dbReference type="NCBI Taxonomy" id="1715691"/>
    <lineage>
        <taxon>Bacteria</taxon>
        <taxon>Pseudomonadati</taxon>
        <taxon>Pseudomonadota</taxon>
        <taxon>Alphaproteobacteria</taxon>
        <taxon>Rhodobacterales</taxon>
        <taxon>Paracoccaceae</taxon>
        <taxon>Cognatishimia</taxon>
    </lineage>
</organism>